<comment type="caution">
    <text evidence="3">The sequence shown here is derived from an EMBL/GenBank/DDBJ whole genome shotgun (WGS) entry which is preliminary data.</text>
</comment>
<sequence>MSNTQQNIFETQPNENNELPPVLIRATNPTIEEAAPKKTRNQKDKMNQYIKRQLNDNLNDLMEDIISENKRLRKEIEKIRNMYNQEMKTNEEIRNGLLEQRLEFMEFDNFEDDNTNEYREEYEEYEDDDIGEEEIDKEIKERLSNIKGENQIKKVHRQIFFYYNSFNIIIGKQGAGKTTFIMKELAKLNKIEHQYEAIIYVSQNAGEDETFNQLKGLIKTPIYGMNYEKFMPALMQYYKQPQEKHLIIILEDASFALMKEDKTWGEIITRLRHLKTTIIVNLHIWKALNASFKTQIATIIIFKGYSKENFGYIYRQTAGSATNSVAYYLYQSINQNEVLKIDNLTGDLRIIKR</sequence>
<organism evidence="3 4">
    <name type="scientific">Entamoeba histolytica</name>
    <dbReference type="NCBI Taxonomy" id="5759"/>
    <lineage>
        <taxon>Eukaryota</taxon>
        <taxon>Amoebozoa</taxon>
        <taxon>Evosea</taxon>
        <taxon>Archamoebae</taxon>
        <taxon>Mastigamoebida</taxon>
        <taxon>Entamoebidae</taxon>
        <taxon>Entamoeba</taxon>
    </lineage>
</organism>
<dbReference type="Proteomes" id="UP000078387">
    <property type="component" value="Unassembled WGS sequence"/>
</dbReference>
<gene>
    <name evidence="3" type="ORF">CL6EHI_020840</name>
</gene>
<feature type="compositionally biased region" description="Polar residues" evidence="2">
    <location>
        <begin position="1"/>
        <end position="17"/>
    </location>
</feature>
<name>A0A5K1VGR2_ENTHI</name>
<dbReference type="Gene3D" id="1.10.8.60">
    <property type="match status" value="1"/>
</dbReference>
<evidence type="ECO:0000313" key="3">
    <source>
        <dbReference type="EMBL" id="GAT97755.1"/>
    </source>
</evidence>
<accession>A0A5K1VGR2</accession>
<proteinExistence type="predicted"/>
<evidence type="ECO:0000256" key="1">
    <source>
        <dbReference type="SAM" id="Coils"/>
    </source>
</evidence>
<evidence type="ECO:0000256" key="2">
    <source>
        <dbReference type="SAM" id="MobiDB-lite"/>
    </source>
</evidence>
<dbReference type="SUPFAM" id="SSF52540">
    <property type="entry name" value="P-loop containing nucleoside triphosphate hydrolases"/>
    <property type="match status" value="1"/>
</dbReference>
<feature type="region of interest" description="Disordered" evidence="2">
    <location>
        <begin position="1"/>
        <end position="20"/>
    </location>
</feature>
<dbReference type="InterPro" id="IPR027417">
    <property type="entry name" value="P-loop_NTPase"/>
</dbReference>
<dbReference type="VEuPathDB" id="AmoebaDB:EHI5A_190960"/>
<feature type="coiled-coil region" evidence="1">
    <location>
        <begin position="51"/>
        <end position="89"/>
    </location>
</feature>
<dbReference type="EMBL" id="BDEQ01000001">
    <property type="protein sequence ID" value="GAT97755.1"/>
    <property type="molecule type" value="Genomic_DNA"/>
</dbReference>
<protein>
    <submittedName>
        <fullName evidence="3">Uncharacterized protein</fullName>
    </submittedName>
</protein>
<dbReference type="PANTHER" id="PTHR48123">
    <property type="entry name" value="ARL2_BIND_BART DOMAIN-CONTAINING PROTEIN"/>
    <property type="match status" value="1"/>
</dbReference>
<dbReference type="VEuPathDB" id="AmoebaDB:KM1_323880"/>
<evidence type="ECO:0000313" key="4">
    <source>
        <dbReference type="Proteomes" id="UP000078387"/>
    </source>
</evidence>
<keyword evidence="1" id="KW-0175">Coiled coil</keyword>
<dbReference type="AlphaFoldDB" id="A0A5K1VGR2"/>
<dbReference type="PANTHER" id="PTHR48123:SF1">
    <property type="entry name" value="AAA+ ATPASE DOMAIN-CONTAINING PROTEIN"/>
    <property type="match status" value="1"/>
</dbReference>
<dbReference type="VEuPathDB" id="AmoebaDB:EHI_020840"/>
<reference evidence="3 4" key="1">
    <citation type="submission" date="2016-05" db="EMBL/GenBank/DDBJ databases">
        <title>First whole genome sequencing of Entamoeba histolytica HM1:IMSS-clone-6.</title>
        <authorList>
            <person name="Mukherjee Avik.K."/>
            <person name="Izumyama S."/>
            <person name="Nakada-Tsukui K."/>
            <person name="Nozaki T."/>
        </authorList>
    </citation>
    <scope>NUCLEOTIDE SEQUENCE [LARGE SCALE GENOMIC DNA]</scope>
    <source>
        <strain evidence="3 4">HM1:IMSS clone 6</strain>
    </source>
</reference>
<dbReference type="VEuPathDB" id="AmoebaDB:EHI5A_190970"/>
<dbReference type="Gene3D" id="3.40.50.300">
    <property type="entry name" value="P-loop containing nucleotide triphosphate hydrolases"/>
    <property type="match status" value="1"/>
</dbReference>